<name>A0AAV5QNN2_9ASCO</name>
<dbReference type="Proteomes" id="UP001360560">
    <property type="component" value="Unassembled WGS sequence"/>
</dbReference>
<dbReference type="PANTHER" id="PTHR31392:SF1">
    <property type="entry name" value="ALPHA-1,3-MANNOSYLTRANSFERASE MNN1-RELATED"/>
    <property type="match status" value="1"/>
</dbReference>
<evidence type="ECO:0000256" key="1">
    <source>
        <dbReference type="ARBA" id="ARBA00004606"/>
    </source>
</evidence>
<dbReference type="EMBL" id="BTFZ01000011">
    <property type="protein sequence ID" value="GMM36354.1"/>
    <property type="molecule type" value="Genomic_DNA"/>
</dbReference>
<comment type="subcellular location">
    <subcellularLocation>
        <location evidence="1">Membrane</location>
        <topology evidence="1">Single-pass type II membrane protein</topology>
    </subcellularLocation>
</comment>
<dbReference type="GeneID" id="90074329"/>
<dbReference type="RefSeq" id="XP_064853350.1">
    <property type="nucleotide sequence ID" value="XM_064997278.1"/>
</dbReference>
<accession>A0AAV5QNN2</accession>
<dbReference type="PANTHER" id="PTHR31392">
    <property type="entry name" value="ALPHA-1,3-MANNOSYLTRANSFERASE MNN1-RELATED"/>
    <property type="match status" value="1"/>
</dbReference>
<keyword evidence="7" id="KW-1133">Transmembrane helix</keyword>
<sequence>MDGFIRSVSENFPNVQRLKVRSKPTTLLKVFFILALIQLVYYGSLSSRSHSHINVQSSEDNDTNNDQLKELLGKFDISSLVDDSYPAPKEADLDLIRDSITKKYTSTSNALMTFLNDNDKVLLSSDAHLDAKCDLFFYYLHSVEDRNWTNEADAGYSADAFSQTDYFNRKNKERLGKEKDTKKEQIRNEYLEQGKEINDGDLEALLSKFKYDFTDSEIEALKEERLDLIEKNLEIEQNKVSKAANLRAFGKCFFSEEYGNSGTTDNSKQKVLGAFTKSTCHFSEKKIFPFLSFNYPIYERWNGAIYEKMPQISNILKNEEIKSKKHKGKFTSDLLPEVLDTTEFGDCFVPSFYNSMNGKGLVLSVSDNYVGEVIKLIRTLRVLGNKYPIQIIHSGDLSQANRKLLVDASRESIKKLIPKVNVSKKEFEKYEYKDYIDHDYPVQEIWFVNVLRAIDPKYNEVFSGYSNKLLAYFFNSFDEMMLLDTDTVLLVPTKSFFKLDKYLKHGAMFFRDRDVDDMLWDFDVEFWKKLMPSVLDKKFFGIPQPTDVTLKNRYIGDYRKHFMEAGLVLVKRSTHFTGILMGLEINLWRTVIDNRMWGDKEYFWLGQSLAGNENYHINGYQAGAAGEVRTVPGKFTHEICSTHPAHILDEDNKTLLWINSGFQNCKKNSWDDDVNNERIKKTNMADKQVLQSFYEDFTKITGVVIPPVTEHSYVNNMNEPFSGWYKLNICSGYYWCGYEVIGASQNDEDKGLLIEFDKDTIEFYDFVGRIWIANV</sequence>
<comment type="similarity">
    <text evidence="2">Belongs to the MNN1/MNT family.</text>
</comment>
<dbReference type="GO" id="GO:0016020">
    <property type="term" value="C:membrane"/>
    <property type="evidence" value="ECO:0007669"/>
    <property type="project" value="UniProtKB-SubCell"/>
</dbReference>
<evidence type="ECO:0000313" key="11">
    <source>
        <dbReference type="EMBL" id="GMM36354.1"/>
    </source>
</evidence>
<evidence type="ECO:0000256" key="10">
    <source>
        <dbReference type="SAM" id="Coils"/>
    </source>
</evidence>
<evidence type="ECO:0000256" key="7">
    <source>
        <dbReference type="ARBA" id="ARBA00022989"/>
    </source>
</evidence>
<keyword evidence="9" id="KW-0325">Glycoprotein</keyword>
<evidence type="ECO:0000256" key="4">
    <source>
        <dbReference type="ARBA" id="ARBA00022679"/>
    </source>
</evidence>
<keyword evidence="5" id="KW-0812">Transmembrane</keyword>
<evidence type="ECO:0000256" key="6">
    <source>
        <dbReference type="ARBA" id="ARBA00022968"/>
    </source>
</evidence>
<keyword evidence="8" id="KW-0472">Membrane</keyword>
<dbReference type="GO" id="GO:0005794">
    <property type="term" value="C:Golgi apparatus"/>
    <property type="evidence" value="ECO:0007669"/>
    <property type="project" value="TreeGrafter"/>
</dbReference>
<dbReference type="InterPro" id="IPR022751">
    <property type="entry name" value="Alpha_mannosyltransferase"/>
</dbReference>
<evidence type="ECO:0000256" key="3">
    <source>
        <dbReference type="ARBA" id="ARBA00022676"/>
    </source>
</evidence>
<evidence type="ECO:0000256" key="5">
    <source>
        <dbReference type="ARBA" id="ARBA00022692"/>
    </source>
</evidence>
<keyword evidence="12" id="KW-1185">Reference proteome</keyword>
<protein>
    <submittedName>
        <fullName evidence="11">Alpha-1,3-mannosyltransferase</fullName>
    </submittedName>
</protein>
<reference evidence="11 12" key="1">
    <citation type="journal article" date="2023" name="Elife">
        <title>Identification of key yeast species and microbe-microbe interactions impacting larval growth of Drosophila in the wild.</title>
        <authorList>
            <person name="Mure A."/>
            <person name="Sugiura Y."/>
            <person name="Maeda R."/>
            <person name="Honda K."/>
            <person name="Sakurai N."/>
            <person name="Takahashi Y."/>
            <person name="Watada M."/>
            <person name="Katoh T."/>
            <person name="Gotoh A."/>
            <person name="Gotoh Y."/>
            <person name="Taniguchi I."/>
            <person name="Nakamura K."/>
            <person name="Hayashi T."/>
            <person name="Katayama T."/>
            <person name="Uemura T."/>
            <person name="Hattori Y."/>
        </authorList>
    </citation>
    <scope>NUCLEOTIDE SEQUENCE [LARGE SCALE GENOMIC DNA]</scope>
    <source>
        <strain evidence="11 12">SC-9</strain>
    </source>
</reference>
<dbReference type="AlphaFoldDB" id="A0AAV5QNN2"/>
<dbReference type="SUPFAM" id="SSF53448">
    <property type="entry name" value="Nucleotide-diphospho-sugar transferases"/>
    <property type="match status" value="1"/>
</dbReference>
<evidence type="ECO:0000313" key="12">
    <source>
        <dbReference type="Proteomes" id="UP001360560"/>
    </source>
</evidence>
<comment type="caution">
    <text evidence="11">The sequence shown here is derived from an EMBL/GenBank/DDBJ whole genome shotgun (WGS) entry which is preliminary data.</text>
</comment>
<dbReference type="Pfam" id="PF11051">
    <property type="entry name" value="Mannosyl_trans3"/>
    <property type="match status" value="1"/>
</dbReference>
<dbReference type="GO" id="GO:0006493">
    <property type="term" value="P:protein O-linked glycosylation"/>
    <property type="evidence" value="ECO:0007669"/>
    <property type="project" value="TreeGrafter"/>
</dbReference>
<organism evidence="11 12">
    <name type="scientific">Saccharomycopsis crataegensis</name>
    <dbReference type="NCBI Taxonomy" id="43959"/>
    <lineage>
        <taxon>Eukaryota</taxon>
        <taxon>Fungi</taxon>
        <taxon>Dikarya</taxon>
        <taxon>Ascomycota</taxon>
        <taxon>Saccharomycotina</taxon>
        <taxon>Saccharomycetes</taxon>
        <taxon>Saccharomycopsidaceae</taxon>
        <taxon>Saccharomycopsis</taxon>
    </lineage>
</organism>
<keyword evidence="4" id="KW-0808">Transferase</keyword>
<dbReference type="InterPro" id="IPR029044">
    <property type="entry name" value="Nucleotide-diphossugar_trans"/>
</dbReference>
<keyword evidence="10" id="KW-0175">Coiled coil</keyword>
<evidence type="ECO:0000256" key="8">
    <source>
        <dbReference type="ARBA" id="ARBA00023136"/>
    </source>
</evidence>
<keyword evidence="6" id="KW-0735">Signal-anchor</keyword>
<proteinExistence type="inferred from homology"/>
<feature type="coiled-coil region" evidence="10">
    <location>
        <begin position="211"/>
        <end position="246"/>
    </location>
</feature>
<evidence type="ECO:0000256" key="2">
    <source>
        <dbReference type="ARBA" id="ARBA00009105"/>
    </source>
</evidence>
<dbReference type="Gene3D" id="3.90.550.10">
    <property type="entry name" value="Spore Coat Polysaccharide Biosynthesis Protein SpsA, Chain A"/>
    <property type="match status" value="1"/>
</dbReference>
<dbReference type="GO" id="GO:0000033">
    <property type="term" value="F:alpha-1,3-mannosyltransferase activity"/>
    <property type="evidence" value="ECO:0007669"/>
    <property type="project" value="TreeGrafter"/>
</dbReference>
<keyword evidence="3" id="KW-0328">Glycosyltransferase</keyword>
<gene>
    <name evidence="11" type="ORF">DASC09_036790</name>
</gene>
<evidence type="ECO:0000256" key="9">
    <source>
        <dbReference type="ARBA" id="ARBA00023180"/>
    </source>
</evidence>